<dbReference type="Gene3D" id="3.30.40.10">
    <property type="entry name" value="Zinc/RING finger domain, C3HC4 (zinc finger)"/>
    <property type="match status" value="1"/>
</dbReference>
<organism evidence="5 6">
    <name type="scientific">Rehmannia glutinosa</name>
    <name type="common">Chinese foxglove</name>
    <dbReference type="NCBI Taxonomy" id="99300"/>
    <lineage>
        <taxon>Eukaryota</taxon>
        <taxon>Viridiplantae</taxon>
        <taxon>Streptophyta</taxon>
        <taxon>Embryophyta</taxon>
        <taxon>Tracheophyta</taxon>
        <taxon>Spermatophyta</taxon>
        <taxon>Magnoliopsida</taxon>
        <taxon>eudicotyledons</taxon>
        <taxon>Gunneridae</taxon>
        <taxon>Pentapetalae</taxon>
        <taxon>asterids</taxon>
        <taxon>lamiids</taxon>
        <taxon>Lamiales</taxon>
        <taxon>Orobanchaceae</taxon>
        <taxon>Rehmannieae</taxon>
        <taxon>Rehmannia</taxon>
    </lineage>
</organism>
<evidence type="ECO:0000313" key="6">
    <source>
        <dbReference type="Proteomes" id="UP001318860"/>
    </source>
</evidence>
<dbReference type="InterPro" id="IPR049439">
    <property type="entry name" value="TRAFD1-XIAF1_Znf"/>
</dbReference>
<dbReference type="PANTHER" id="PTHR16295">
    <property type="entry name" value="TRAF-TYPE ZINC FINGER PROTEIN-RELATED"/>
    <property type="match status" value="1"/>
</dbReference>
<dbReference type="Proteomes" id="UP001318860">
    <property type="component" value="Unassembled WGS sequence"/>
</dbReference>
<feature type="domain" description="TRAFD1/XAF1 zinc finger" evidence="4">
    <location>
        <begin position="276"/>
        <end position="306"/>
    </location>
</feature>
<dbReference type="InterPro" id="IPR013083">
    <property type="entry name" value="Znf_RING/FYVE/PHD"/>
</dbReference>
<reference evidence="5 6" key="1">
    <citation type="journal article" date="2021" name="Comput. Struct. Biotechnol. J.">
        <title>De novo genome assembly of the potent medicinal plant Rehmannia glutinosa using nanopore technology.</title>
        <authorList>
            <person name="Ma L."/>
            <person name="Dong C."/>
            <person name="Song C."/>
            <person name="Wang X."/>
            <person name="Zheng X."/>
            <person name="Niu Y."/>
            <person name="Chen S."/>
            <person name="Feng W."/>
        </authorList>
    </citation>
    <scope>NUCLEOTIDE SEQUENCE [LARGE SCALE GENOMIC DNA]</scope>
    <source>
        <strain evidence="5">DH-2019</strain>
    </source>
</reference>
<dbReference type="Pfam" id="PF21366">
    <property type="entry name" value="TRAFD1-XIAF1_ZnF"/>
    <property type="match status" value="1"/>
</dbReference>
<sequence length="313" mass="35316">MEVDISGPDSAERANQYVLRPLILGKPESGVVDEGNYMYYKFLIDDNTWNKISSKEVKIVVNLESHTQDGDIDLYVSRHPLLFPTLHQHMWSSHDMGSKALVLGAEDQNLGPYCCIWLQRDVKIHGIGNCSRYFHTEAGQHATSSSSVPDVDTVECRNCKRYIPSRTISLHEAYCSRHNIICQHAGCGVVLRMEERESHVHCEKCGKAFQRGEIEKHMKVFHEPLHCPCGIVLEKEQMVQHQSLDCPLRLITCRFCGDMVQAGTSAADARDRIRGLSEHESLCGSRTAPCDSCGRSVMLKDMDIHQIAVHQKN</sequence>
<dbReference type="EMBL" id="JABTTQ020000168">
    <property type="protein sequence ID" value="KAK6141200.1"/>
    <property type="molecule type" value="Genomic_DNA"/>
</dbReference>
<dbReference type="Pfam" id="PF23580">
    <property type="entry name" value="Znf_XAF1_N"/>
    <property type="match status" value="1"/>
</dbReference>
<accession>A0ABR0W0X8</accession>
<dbReference type="InterPro" id="IPR051986">
    <property type="entry name" value="Innate_Immune_Apopt_Reg"/>
</dbReference>
<comment type="caution">
    <text evidence="5">The sequence shown here is derived from an EMBL/GenBank/DDBJ whole genome shotgun (WGS) entry which is preliminary data.</text>
</comment>
<proteinExistence type="predicted"/>
<gene>
    <name evidence="5" type="ORF">DH2020_025060</name>
</gene>
<name>A0ABR0W0X8_REHGL</name>
<keyword evidence="3" id="KW-0862">Zinc</keyword>
<keyword evidence="1" id="KW-0479">Metal-binding</keyword>
<evidence type="ECO:0000313" key="5">
    <source>
        <dbReference type="EMBL" id="KAK6141200.1"/>
    </source>
</evidence>
<keyword evidence="2" id="KW-0863">Zinc-finger</keyword>
<dbReference type="PANTHER" id="PTHR16295:SF10">
    <property type="entry name" value="EXPRESSED PROTEIN"/>
    <property type="match status" value="1"/>
</dbReference>
<evidence type="ECO:0000256" key="3">
    <source>
        <dbReference type="ARBA" id="ARBA00022833"/>
    </source>
</evidence>
<evidence type="ECO:0000259" key="4">
    <source>
        <dbReference type="Pfam" id="PF21366"/>
    </source>
</evidence>
<evidence type="ECO:0000256" key="2">
    <source>
        <dbReference type="ARBA" id="ARBA00022771"/>
    </source>
</evidence>
<keyword evidence="6" id="KW-1185">Reference proteome</keyword>
<evidence type="ECO:0000256" key="1">
    <source>
        <dbReference type="ARBA" id="ARBA00022723"/>
    </source>
</evidence>
<protein>
    <recommendedName>
        <fullName evidence="4">TRAFD1/XAF1 zinc finger domain-containing protein</fullName>
    </recommendedName>
</protein>